<keyword evidence="1" id="KW-0833">Ubl conjugation pathway</keyword>
<dbReference type="Proteomes" id="UP001162131">
    <property type="component" value="Unassembled WGS sequence"/>
</dbReference>
<keyword evidence="5" id="KW-1185">Reference proteome</keyword>
<evidence type="ECO:0000256" key="2">
    <source>
        <dbReference type="ARBA" id="ARBA00022801"/>
    </source>
</evidence>
<dbReference type="Pfam" id="PF00443">
    <property type="entry name" value="UCH"/>
    <property type="match status" value="1"/>
</dbReference>
<dbReference type="CDD" id="cd02257">
    <property type="entry name" value="Peptidase_C19"/>
    <property type="match status" value="1"/>
</dbReference>
<gene>
    <name evidence="4" type="ORF">BSTOLATCC_MIC19065</name>
</gene>
<dbReference type="InterPro" id="IPR038765">
    <property type="entry name" value="Papain-like_cys_pep_sf"/>
</dbReference>
<evidence type="ECO:0000256" key="1">
    <source>
        <dbReference type="ARBA" id="ARBA00022786"/>
    </source>
</evidence>
<dbReference type="PANTHER" id="PTHR22975">
    <property type="entry name" value="UBIQUITIN SPECIFIC PROTEINASE"/>
    <property type="match status" value="1"/>
</dbReference>
<proteinExistence type="predicted"/>
<dbReference type="PANTHER" id="PTHR22975:SF9">
    <property type="entry name" value="ECHINUS SPLICE FORM 3"/>
    <property type="match status" value="1"/>
</dbReference>
<protein>
    <recommendedName>
        <fullName evidence="3">USP domain-containing protein</fullName>
    </recommendedName>
</protein>
<evidence type="ECO:0000259" key="3">
    <source>
        <dbReference type="PROSITE" id="PS50235"/>
    </source>
</evidence>
<dbReference type="InterPro" id="IPR028889">
    <property type="entry name" value="USP"/>
</dbReference>
<feature type="domain" description="USP" evidence="3">
    <location>
        <begin position="5"/>
        <end position="324"/>
    </location>
</feature>
<dbReference type="Gene3D" id="3.90.70.10">
    <property type="entry name" value="Cysteine proteinases"/>
    <property type="match status" value="1"/>
</dbReference>
<comment type="caution">
    <text evidence="4">The sequence shown here is derived from an EMBL/GenBank/DDBJ whole genome shotgun (WGS) entry which is preliminary data.</text>
</comment>
<dbReference type="AlphaFoldDB" id="A0AAU9ITJ3"/>
<evidence type="ECO:0000313" key="4">
    <source>
        <dbReference type="EMBL" id="CAG9317824.1"/>
    </source>
</evidence>
<keyword evidence="2" id="KW-0378">Hydrolase</keyword>
<organism evidence="4 5">
    <name type="scientific">Blepharisma stoltei</name>
    <dbReference type="NCBI Taxonomy" id="1481888"/>
    <lineage>
        <taxon>Eukaryota</taxon>
        <taxon>Sar</taxon>
        <taxon>Alveolata</taxon>
        <taxon>Ciliophora</taxon>
        <taxon>Postciliodesmatophora</taxon>
        <taxon>Heterotrichea</taxon>
        <taxon>Heterotrichida</taxon>
        <taxon>Blepharismidae</taxon>
        <taxon>Blepharisma</taxon>
    </lineage>
</organism>
<dbReference type="GO" id="GO:0016579">
    <property type="term" value="P:protein deubiquitination"/>
    <property type="evidence" value="ECO:0007669"/>
    <property type="project" value="InterPro"/>
</dbReference>
<accession>A0AAU9ITJ3</accession>
<name>A0AAU9ITJ3_9CILI</name>
<dbReference type="InterPro" id="IPR001394">
    <property type="entry name" value="Peptidase_C19_UCH"/>
</dbReference>
<dbReference type="GO" id="GO:0004843">
    <property type="term" value="F:cysteine-type deubiquitinase activity"/>
    <property type="evidence" value="ECO:0007669"/>
    <property type="project" value="InterPro"/>
</dbReference>
<dbReference type="SUPFAM" id="SSF54001">
    <property type="entry name" value="Cysteine proteinases"/>
    <property type="match status" value="1"/>
</dbReference>
<dbReference type="InterPro" id="IPR052398">
    <property type="entry name" value="Ubiquitin_hydrolase_53/54"/>
</dbReference>
<dbReference type="PROSITE" id="PS50235">
    <property type="entry name" value="USP_3"/>
    <property type="match status" value="1"/>
</dbReference>
<reference evidence="4" key="1">
    <citation type="submission" date="2021-09" db="EMBL/GenBank/DDBJ databases">
        <authorList>
            <consortium name="AG Swart"/>
            <person name="Singh M."/>
            <person name="Singh A."/>
            <person name="Seah K."/>
            <person name="Emmerich C."/>
        </authorList>
    </citation>
    <scope>NUCLEOTIDE SEQUENCE</scope>
    <source>
        <strain evidence="4">ATCC30299</strain>
    </source>
</reference>
<evidence type="ECO:0000313" key="5">
    <source>
        <dbReference type="Proteomes" id="UP001162131"/>
    </source>
</evidence>
<dbReference type="EMBL" id="CAJZBQ010000018">
    <property type="protein sequence ID" value="CAG9317824.1"/>
    <property type="molecule type" value="Genomic_DNA"/>
</dbReference>
<sequence length="361" mass="41341">MEKFTGIENPIGSYSCYINVVLQALIHLPSFVNAYQAEPEHEHPAGTICLKCELRDLLYLNSVPDISELTSKIIRKCLDSVTFHRLLINQMGCATEAFEEILKYLHREGIDFQEGESQSATAQELANDSPCTPLCLAHKVFGYQACDAWSCSCNDDTEIENPTQDMILRVYVEELRECLIRNEWEEALLKCVKAKETNCNKCGHLMNSNKLLIEAPKVLAISLIWNELTSQGIEDFLLHLSPVLDLSHVFTITGQNREIQTRYILRGFICFSLGHYFAFVWNLDSSKWIKLDDTVVRDVENWETLCNKMVRGKMTPILILYESAEFLDTLYNSPCWKESEYISLAGLNWGTFPHTHSCQIY</sequence>